<dbReference type="InterPro" id="IPR036439">
    <property type="entry name" value="Dockerin_dom_sf"/>
</dbReference>
<name>A0A382RVT6_9ZZZZ</name>
<feature type="non-terminal residue" evidence="1">
    <location>
        <position position="317"/>
    </location>
</feature>
<evidence type="ECO:0008006" key="2">
    <source>
        <dbReference type="Google" id="ProtNLM"/>
    </source>
</evidence>
<evidence type="ECO:0000313" key="1">
    <source>
        <dbReference type="EMBL" id="SVD01753.1"/>
    </source>
</evidence>
<sequence>QVVVLATAEPLATARLLPGRATVNGIIALEGRVDRTANVDIAWRHWGAFIDIEDSLFAVSNDVDEDRPGVQVSLQPDGSFLLTQTPEGRLDLHVRIDGYLEGHVPGLELHPGAALTDIRPTTTEGDTLLLGGDVAGYLDVDGVSQPDNEVTLADWDFLASLFGRQLEPDDDSVRADITGDGQVDIRDLILVGNNFRVKGPVPVFRTASVARSPRIIRFSFDERSYAEGDTLVGSLQATSWSGIRAVEAVVDFDEKDWRLMAVEGNESTLLAQRLETDHGRWGLTRVGAGDVGIDPLRWRLVARHSAAIAPRLTQLLL</sequence>
<dbReference type="Gene3D" id="2.60.40.4130">
    <property type="match status" value="1"/>
</dbReference>
<dbReference type="GO" id="GO:0000272">
    <property type="term" value="P:polysaccharide catabolic process"/>
    <property type="evidence" value="ECO:0007669"/>
    <property type="project" value="InterPro"/>
</dbReference>
<reference evidence="1" key="1">
    <citation type="submission" date="2018-05" db="EMBL/GenBank/DDBJ databases">
        <authorList>
            <person name="Lanie J.A."/>
            <person name="Ng W.-L."/>
            <person name="Kazmierczak K.M."/>
            <person name="Andrzejewski T.M."/>
            <person name="Davidsen T.M."/>
            <person name="Wayne K.J."/>
            <person name="Tettelin H."/>
            <person name="Glass J.I."/>
            <person name="Rusch D."/>
            <person name="Podicherti R."/>
            <person name="Tsui H.-C.T."/>
            <person name="Winkler M.E."/>
        </authorList>
    </citation>
    <scope>NUCLEOTIDE SEQUENCE</scope>
</reference>
<dbReference type="EMBL" id="UINC01124537">
    <property type="protein sequence ID" value="SVD01753.1"/>
    <property type="molecule type" value="Genomic_DNA"/>
</dbReference>
<accession>A0A382RVT6</accession>
<proteinExistence type="predicted"/>
<dbReference type="AlphaFoldDB" id="A0A382RVT6"/>
<dbReference type="SUPFAM" id="SSF63446">
    <property type="entry name" value="Type I dockerin domain"/>
    <property type="match status" value="1"/>
</dbReference>
<organism evidence="1">
    <name type="scientific">marine metagenome</name>
    <dbReference type="NCBI Taxonomy" id="408172"/>
    <lineage>
        <taxon>unclassified sequences</taxon>
        <taxon>metagenomes</taxon>
        <taxon>ecological metagenomes</taxon>
    </lineage>
</organism>
<feature type="non-terminal residue" evidence="1">
    <location>
        <position position="1"/>
    </location>
</feature>
<protein>
    <recommendedName>
        <fullName evidence="2">Dockerin domain-containing protein</fullName>
    </recommendedName>
</protein>
<gene>
    <name evidence="1" type="ORF">METZ01_LOCUS354607</name>
</gene>